<dbReference type="EMBL" id="JACJJC010000021">
    <property type="protein sequence ID" value="MBM6704831.1"/>
    <property type="molecule type" value="Genomic_DNA"/>
</dbReference>
<evidence type="ECO:0000256" key="7">
    <source>
        <dbReference type="ARBA" id="ARBA00022840"/>
    </source>
</evidence>
<keyword evidence="13" id="KW-0175">Coiled coil</keyword>
<dbReference type="InterPro" id="IPR002317">
    <property type="entry name" value="Ser-tRNA-ligase_type_1"/>
</dbReference>
<dbReference type="InterPro" id="IPR015866">
    <property type="entry name" value="Ser-tRNA-synth_1_N"/>
</dbReference>
<feature type="binding site" evidence="12">
    <location>
        <begin position="354"/>
        <end position="357"/>
    </location>
    <ligand>
        <name>ATP</name>
        <dbReference type="ChEBI" id="CHEBI:30616"/>
    </ligand>
</feature>
<keyword evidence="7 12" id="KW-0067">ATP-binding</keyword>
<evidence type="ECO:0000256" key="11">
    <source>
        <dbReference type="ARBA" id="ARBA00048823"/>
    </source>
</evidence>
<keyword evidence="16" id="KW-1185">Reference proteome</keyword>
<comment type="catalytic activity">
    <reaction evidence="10 12">
        <text>tRNA(Sec) + L-serine + ATP = L-seryl-tRNA(Sec) + AMP + diphosphate + H(+)</text>
        <dbReference type="Rhea" id="RHEA:42580"/>
        <dbReference type="Rhea" id="RHEA-COMP:9742"/>
        <dbReference type="Rhea" id="RHEA-COMP:10128"/>
        <dbReference type="ChEBI" id="CHEBI:15378"/>
        <dbReference type="ChEBI" id="CHEBI:30616"/>
        <dbReference type="ChEBI" id="CHEBI:33019"/>
        <dbReference type="ChEBI" id="CHEBI:33384"/>
        <dbReference type="ChEBI" id="CHEBI:78442"/>
        <dbReference type="ChEBI" id="CHEBI:78533"/>
        <dbReference type="ChEBI" id="CHEBI:456215"/>
        <dbReference type="EC" id="6.1.1.11"/>
    </reaction>
</comment>
<evidence type="ECO:0000256" key="9">
    <source>
        <dbReference type="ARBA" id="ARBA00023146"/>
    </source>
</evidence>
<keyword evidence="8 12" id="KW-0648">Protein biosynthesis</keyword>
<feature type="binding site" evidence="12">
    <location>
        <begin position="236"/>
        <end position="238"/>
    </location>
    <ligand>
        <name>L-serine</name>
        <dbReference type="ChEBI" id="CHEBI:33384"/>
    </ligand>
</feature>
<comment type="similarity">
    <text evidence="3 12">Belongs to the class-II aminoacyl-tRNA synthetase family. Type-1 seryl-tRNA synthetase subfamily.</text>
</comment>
<evidence type="ECO:0000256" key="12">
    <source>
        <dbReference type="HAMAP-Rule" id="MF_00176"/>
    </source>
</evidence>
<dbReference type="GO" id="GO:0004828">
    <property type="term" value="F:serine-tRNA ligase activity"/>
    <property type="evidence" value="ECO:0007669"/>
    <property type="project" value="UniProtKB-EC"/>
</dbReference>
<dbReference type="InterPro" id="IPR010978">
    <property type="entry name" value="tRNA-bd_arm"/>
</dbReference>
<dbReference type="SUPFAM" id="SSF46589">
    <property type="entry name" value="tRNA-binding arm"/>
    <property type="match status" value="1"/>
</dbReference>
<dbReference type="PIRSF" id="PIRSF001529">
    <property type="entry name" value="Ser-tRNA-synth_IIa"/>
    <property type="match status" value="1"/>
</dbReference>
<dbReference type="Gene3D" id="3.30.930.10">
    <property type="entry name" value="Bira Bifunctional Protein, Domain 2"/>
    <property type="match status" value="1"/>
</dbReference>
<feature type="coiled-coil region" evidence="13">
    <location>
        <begin position="30"/>
        <end position="102"/>
    </location>
</feature>
<evidence type="ECO:0000256" key="2">
    <source>
        <dbReference type="ARBA" id="ARBA00005045"/>
    </source>
</evidence>
<dbReference type="InterPro" id="IPR006195">
    <property type="entry name" value="aa-tRNA-synth_II"/>
</dbReference>
<dbReference type="InterPro" id="IPR045864">
    <property type="entry name" value="aa-tRNA-synth_II/BPL/LPL"/>
</dbReference>
<comment type="function">
    <text evidence="12">Catalyzes the attachment of serine to tRNA(Ser). Is also able to aminoacylate tRNA(Sec) with serine, to form the misacylated tRNA L-seryl-tRNA(Sec), which will be further converted into selenocysteinyl-tRNA(Sec).</text>
</comment>
<dbReference type="CDD" id="cd00770">
    <property type="entry name" value="SerRS_core"/>
    <property type="match status" value="1"/>
</dbReference>
<comment type="pathway">
    <text evidence="2 12">Aminoacyl-tRNA biosynthesis; selenocysteinyl-tRNA(Sec) biosynthesis; L-seryl-tRNA(Sec) from L-serine and tRNA(Sec): step 1/1.</text>
</comment>
<organism evidence="15 16">
    <name type="scientific">Sutterella massiliensis</name>
    <dbReference type="NCBI Taxonomy" id="1816689"/>
    <lineage>
        <taxon>Bacteria</taxon>
        <taxon>Pseudomonadati</taxon>
        <taxon>Pseudomonadota</taxon>
        <taxon>Betaproteobacteria</taxon>
        <taxon>Burkholderiales</taxon>
        <taxon>Sutterellaceae</taxon>
        <taxon>Sutterella</taxon>
    </lineage>
</organism>
<keyword evidence="9 12" id="KW-0030">Aminoacyl-tRNA synthetase</keyword>
<dbReference type="Gene3D" id="1.10.287.40">
    <property type="entry name" value="Serine-tRNA synthetase, tRNA binding domain"/>
    <property type="match status" value="1"/>
</dbReference>
<evidence type="ECO:0000256" key="1">
    <source>
        <dbReference type="ARBA" id="ARBA00004496"/>
    </source>
</evidence>
<keyword evidence="4 12" id="KW-0963">Cytoplasm</keyword>
<dbReference type="PROSITE" id="PS50862">
    <property type="entry name" value="AA_TRNA_LIGASE_II"/>
    <property type="match status" value="1"/>
</dbReference>
<protein>
    <recommendedName>
        <fullName evidence="12">Serine--tRNA ligase</fullName>
        <ecNumber evidence="12">6.1.1.11</ecNumber>
    </recommendedName>
    <alternativeName>
        <fullName evidence="12">Seryl-tRNA synthetase</fullName>
        <shortName evidence="12">SerRS</shortName>
    </alternativeName>
    <alternativeName>
        <fullName evidence="12">Seryl-tRNA(Ser/Sec) synthetase</fullName>
    </alternativeName>
</protein>
<comment type="subunit">
    <text evidence="12">Homodimer. The tRNA molecule binds across the dimer.</text>
</comment>
<feature type="binding site" evidence="12">
    <location>
        <begin position="267"/>
        <end position="269"/>
    </location>
    <ligand>
        <name>ATP</name>
        <dbReference type="ChEBI" id="CHEBI:30616"/>
    </ligand>
</feature>
<comment type="subcellular location">
    <subcellularLocation>
        <location evidence="1 12">Cytoplasm</location>
    </subcellularLocation>
</comment>
<evidence type="ECO:0000259" key="14">
    <source>
        <dbReference type="PROSITE" id="PS50862"/>
    </source>
</evidence>
<dbReference type="Proteomes" id="UP000715095">
    <property type="component" value="Unassembled WGS sequence"/>
</dbReference>
<keyword evidence="5 12" id="KW-0436">Ligase</keyword>
<dbReference type="RefSeq" id="WP_205104196.1">
    <property type="nucleotide sequence ID" value="NZ_JACJJC010000021.1"/>
</dbReference>
<dbReference type="NCBIfam" id="TIGR00414">
    <property type="entry name" value="serS"/>
    <property type="match status" value="1"/>
</dbReference>
<proteinExistence type="inferred from homology"/>
<comment type="catalytic activity">
    <reaction evidence="11 12">
        <text>tRNA(Ser) + L-serine + ATP = L-seryl-tRNA(Ser) + AMP + diphosphate + H(+)</text>
        <dbReference type="Rhea" id="RHEA:12292"/>
        <dbReference type="Rhea" id="RHEA-COMP:9669"/>
        <dbReference type="Rhea" id="RHEA-COMP:9703"/>
        <dbReference type="ChEBI" id="CHEBI:15378"/>
        <dbReference type="ChEBI" id="CHEBI:30616"/>
        <dbReference type="ChEBI" id="CHEBI:33019"/>
        <dbReference type="ChEBI" id="CHEBI:33384"/>
        <dbReference type="ChEBI" id="CHEBI:78442"/>
        <dbReference type="ChEBI" id="CHEBI:78533"/>
        <dbReference type="ChEBI" id="CHEBI:456215"/>
        <dbReference type="EC" id="6.1.1.11"/>
    </reaction>
</comment>
<evidence type="ECO:0000256" key="8">
    <source>
        <dbReference type="ARBA" id="ARBA00022917"/>
    </source>
</evidence>
<dbReference type="PANTHER" id="PTHR43697">
    <property type="entry name" value="SERYL-TRNA SYNTHETASE"/>
    <property type="match status" value="1"/>
</dbReference>
<keyword evidence="6 12" id="KW-0547">Nucleotide-binding</keyword>
<evidence type="ECO:0000256" key="10">
    <source>
        <dbReference type="ARBA" id="ARBA00047929"/>
    </source>
</evidence>
<dbReference type="InterPro" id="IPR002314">
    <property type="entry name" value="aa-tRNA-synt_IIb"/>
</dbReference>
<dbReference type="PRINTS" id="PR00981">
    <property type="entry name" value="TRNASYNTHSER"/>
</dbReference>
<evidence type="ECO:0000313" key="16">
    <source>
        <dbReference type="Proteomes" id="UP000715095"/>
    </source>
</evidence>
<gene>
    <name evidence="12 15" type="primary">serS</name>
    <name evidence="15" type="ORF">H6A60_10090</name>
</gene>
<reference evidence="15 16" key="1">
    <citation type="journal article" date="2021" name="Sci. Rep.">
        <title>The distribution of antibiotic resistance genes in chicken gut microbiota commensals.</title>
        <authorList>
            <person name="Juricova H."/>
            <person name="Matiasovicova J."/>
            <person name="Kubasova T."/>
            <person name="Cejkova D."/>
            <person name="Rychlik I."/>
        </authorList>
    </citation>
    <scope>NUCLEOTIDE SEQUENCE [LARGE SCALE GENOMIC DNA]</scope>
    <source>
        <strain evidence="15 16">An829</strain>
    </source>
</reference>
<evidence type="ECO:0000256" key="13">
    <source>
        <dbReference type="SAM" id="Coils"/>
    </source>
</evidence>
<sequence length="431" mass="48187">MLDVNLLRKSLPEVVARLKTRNFDFPEAQFNDLENRRKVVQTKTEELQARRNALSKEIGRLKKAGEDASAVLAEAAEIPADLAKLEAELDTIRTELNDLMLRIPNLPSETTPIGKDETENVEVRRWGTPRTFDFEVKDHVDVGAPLGMDFDTAAKLSGSRFVFLRGQVARLHRALAQFMLDTHVAEHGYTECYTPYIVTASTMQGTGQLPKFEEDLFAAKKGGASSDQEQMYLVPTAEVTLTNQVAGKILRNDELPIKVTAHTPCFRSEAGAYGRDTRGMIRQHQFDKVEMVRIEHPDHSWAALEELTHDAEDILQKLGLPYRVMALSTGDIGFGSAKTYDLEVWLPAQNTYREISSCSNCVDFQARRMGARFKDENGRTRYVHTLNGSGLAVGRTLVAVLENYQNADGSVTVPEVLRKYMGGVEVLRPEA</sequence>
<dbReference type="PANTHER" id="PTHR43697:SF1">
    <property type="entry name" value="SERINE--TRNA LIGASE"/>
    <property type="match status" value="1"/>
</dbReference>
<feature type="binding site" evidence="12">
    <location>
        <position position="290"/>
    </location>
    <ligand>
        <name>L-serine</name>
        <dbReference type="ChEBI" id="CHEBI:33384"/>
    </ligand>
</feature>
<dbReference type="SUPFAM" id="SSF55681">
    <property type="entry name" value="Class II aaRS and biotin synthetases"/>
    <property type="match status" value="1"/>
</dbReference>
<feature type="domain" description="Aminoacyl-transfer RNA synthetases class-II family profile" evidence="14">
    <location>
        <begin position="138"/>
        <end position="414"/>
    </location>
</feature>
<comment type="caution">
    <text evidence="12">Lacks conserved residue(s) required for the propagation of feature annotation.</text>
</comment>
<comment type="domain">
    <text evidence="12">Consists of two distinct domains, a catalytic core and a N-terminal extension that is involved in tRNA binding.</text>
</comment>
<dbReference type="HAMAP" id="MF_00176">
    <property type="entry name" value="Ser_tRNA_synth_type1"/>
    <property type="match status" value="1"/>
</dbReference>
<comment type="caution">
    <text evidence="15">The sequence shown here is derived from an EMBL/GenBank/DDBJ whole genome shotgun (WGS) entry which is preliminary data.</text>
</comment>
<accession>A0ABS2DU28</accession>
<name>A0ABS2DU28_9BURK</name>
<evidence type="ECO:0000256" key="4">
    <source>
        <dbReference type="ARBA" id="ARBA00022490"/>
    </source>
</evidence>
<evidence type="ECO:0000256" key="5">
    <source>
        <dbReference type="ARBA" id="ARBA00022598"/>
    </source>
</evidence>
<dbReference type="EC" id="6.1.1.11" evidence="12"/>
<dbReference type="InterPro" id="IPR042103">
    <property type="entry name" value="SerRS_1_N_sf"/>
</dbReference>
<dbReference type="Pfam" id="PF00587">
    <property type="entry name" value="tRNA-synt_2b"/>
    <property type="match status" value="1"/>
</dbReference>
<dbReference type="InterPro" id="IPR033729">
    <property type="entry name" value="SerRS_core"/>
</dbReference>
<dbReference type="Pfam" id="PF02403">
    <property type="entry name" value="Seryl_tRNA_N"/>
    <property type="match status" value="1"/>
</dbReference>
<evidence type="ECO:0000313" key="15">
    <source>
        <dbReference type="EMBL" id="MBM6704831.1"/>
    </source>
</evidence>
<evidence type="ECO:0000256" key="6">
    <source>
        <dbReference type="ARBA" id="ARBA00022741"/>
    </source>
</evidence>
<evidence type="ECO:0000256" key="3">
    <source>
        <dbReference type="ARBA" id="ARBA00010728"/>
    </source>
</evidence>
<feature type="binding site" evidence="12">
    <location>
        <position position="389"/>
    </location>
    <ligand>
        <name>L-serine</name>
        <dbReference type="ChEBI" id="CHEBI:33384"/>
    </ligand>
</feature>